<dbReference type="Proteomes" id="UP000660611">
    <property type="component" value="Unassembled WGS sequence"/>
</dbReference>
<protein>
    <submittedName>
        <fullName evidence="2">Glycosyl transferase</fullName>
    </submittedName>
</protein>
<dbReference type="EMBL" id="BONQ01000055">
    <property type="protein sequence ID" value="GIG45692.1"/>
    <property type="molecule type" value="Genomic_DNA"/>
</dbReference>
<dbReference type="Pfam" id="PF06722">
    <property type="entry name" value="EryCIII-like_C"/>
    <property type="match status" value="1"/>
</dbReference>
<feature type="domain" description="Erythromycin biosynthesis protein CIII-like C-terminal" evidence="1">
    <location>
        <begin position="294"/>
        <end position="415"/>
    </location>
</feature>
<keyword evidence="2" id="KW-0808">Transferase</keyword>
<dbReference type="CDD" id="cd03784">
    <property type="entry name" value="GT1_Gtf-like"/>
    <property type="match status" value="1"/>
</dbReference>
<accession>A0A919PLC9</accession>
<dbReference type="FunFam" id="3.40.50.2000:FF:000072">
    <property type="entry name" value="Glycosyl transferase"/>
    <property type="match status" value="1"/>
</dbReference>
<dbReference type="InterPro" id="IPR002213">
    <property type="entry name" value="UDP_glucos_trans"/>
</dbReference>
<dbReference type="InterPro" id="IPR050426">
    <property type="entry name" value="Glycosyltransferase_28"/>
</dbReference>
<keyword evidence="3" id="KW-1185">Reference proteome</keyword>
<dbReference type="SUPFAM" id="SSF53756">
    <property type="entry name" value="UDP-Glycosyltransferase/glycogen phosphorylase"/>
    <property type="match status" value="1"/>
</dbReference>
<dbReference type="AlphaFoldDB" id="A0A919PLC9"/>
<evidence type="ECO:0000313" key="3">
    <source>
        <dbReference type="Proteomes" id="UP000660611"/>
    </source>
</evidence>
<dbReference type="GO" id="GO:0008194">
    <property type="term" value="F:UDP-glycosyltransferase activity"/>
    <property type="evidence" value="ECO:0007669"/>
    <property type="project" value="InterPro"/>
</dbReference>
<proteinExistence type="predicted"/>
<gene>
    <name evidence="2" type="ORF">Dsi01nite_037330</name>
</gene>
<dbReference type="GO" id="GO:0016758">
    <property type="term" value="F:hexosyltransferase activity"/>
    <property type="evidence" value="ECO:0007669"/>
    <property type="project" value="UniProtKB-ARBA"/>
</dbReference>
<dbReference type="PANTHER" id="PTHR48050">
    <property type="entry name" value="STEROL 3-BETA-GLUCOSYLTRANSFERASE"/>
    <property type="match status" value="1"/>
</dbReference>
<comment type="caution">
    <text evidence="2">The sequence shown here is derived from an EMBL/GenBank/DDBJ whole genome shotgun (WGS) entry which is preliminary data.</text>
</comment>
<dbReference type="InterPro" id="IPR010610">
    <property type="entry name" value="EryCIII-like_C"/>
</dbReference>
<evidence type="ECO:0000313" key="2">
    <source>
        <dbReference type="EMBL" id="GIG45692.1"/>
    </source>
</evidence>
<sequence>MLWGMSRVLVTSMPFAGHVGPTAGLAAELIARGHEVVAYTGAKYVPRFAALGAQARPWVRAQDFDDADLAATFPAVGNGKGLRSGRANVELILLGTAAGQAADIRAIVEESGAAGRPIELIAADQLALGSAFAAEALGLPWATVVVTALTLASRHLPPAGTRLLPATGPVGRLRDAALRSLVAGVSRRMLAPQVNRVRADAGLPQRVNGSLDDAYSPHLVLAQGVPGLDYPRPDLPAHVRYVGRLAPAPQPGASLPAWWAELAAARAQGRPVVHITQGTLDVDPDDLLRPTIAALAGGEALVVATTGGAAESVLAPVPDNVRVARFLPHDQLLPLVDAVVSNGGWGGTLAAVQAGVPLVVAGATLDKPETGRRVAWSGVGLDLRTGSPSAGRIGRAVARVLAEPGFRQRAGELGAALTAAGGVRAAADHVERLIVARNPS</sequence>
<evidence type="ECO:0000259" key="1">
    <source>
        <dbReference type="Pfam" id="PF06722"/>
    </source>
</evidence>
<reference evidence="2" key="1">
    <citation type="submission" date="2021-01" db="EMBL/GenBank/DDBJ databases">
        <title>Whole genome shotgun sequence of Dactylosporangium siamense NBRC 106093.</title>
        <authorList>
            <person name="Komaki H."/>
            <person name="Tamura T."/>
        </authorList>
    </citation>
    <scope>NUCLEOTIDE SEQUENCE</scope>
    <source>
        <strain evidence="2">NBRC 106093</strain>
    </source>
</reference>
<dbReference type="Gene3D" id="3.40.50.2000">
    <property type="entry name" value="Glycogen Phosphorylase B"/>
    <property type="match status" value="2"/>
</dbReference>
<dbReference type="GO" id="GO:0017000">
    <property type="term" value="P:antibiotic biosynthetic process"/>
    <property type="evidence" value="ECO:0007669"/>
    <property type="project" value="UniProtKB-ARBA"/>
</dbReference>
<organism evidence="2 3">
    <name type="scientific">Dactylosporangium siamense</name>
    <dbReference type="NCBI Taxonomy" id="685454"/>
    <lineage>
        <taxon>Bacteria</taxon>
        <taxon>Bacillati</taxon>
        <taxon>Actinomycetota</taxon>
        <taxon>Actinomycetes</taxon>
        <taxon>Micromonosporales</taxon>
        <taxon>Micromonosporaceae</taxon>
        <taxon>Dactylosporangium</taxon>
    </lineage>
</organism>
<name>A0A919PLC9_9ACTN</name>
<dbReference type="PANTHER" id="PTHR48050:SF13">
    <property type="entry name" value="STEROL 3-BETA-GLUCOSYLTRANSFERASE UGT80A2"/>
    <property type="match status" value="1"/>
</dbReference>